<evidence type="ECO:0008006" key="4">
    <source>
        <dbReference type="Google" id="ProtNLM"/>
    </source>
</evidence>
<dbReference type="RefSeq" id="XP_005830828.1">
    <property type="nucleotide sequence ID" value="XM_005830771.1"/>
</dbReference>
<dbReference type="AlphaFoldDB" id="L1J5P2"/>
<dbReference type="SMART" id="SM01411">
    <property type="entry name" value="Ephrin_rec_like"/>
    <property type="match status" value="1"/>
</dbReference>
<dbReference type="GeneID" id="17300432"/>
<dbReference type="PaxDb" id="55529-EKX43848"/>
<evidence type="ECO:0000313" key="2">
    <source>
        <dbReference type="EnsemblProtists" id="EKX43848"/>
    </source>
</evidence>
<feature type="non-terminal residue" evidence="1">
    <location>
        <position position="95"/>
    </location>
</feature>
<accession>L1J5P2</accession>
<dbReference type="PANTHER" id="PTHR47236">
    <property type="entry name" value="GENE, 32742-RELATED-RELATED"/>
    <property type="match status" value="1"/>
</dbReference>
<evidence type="ECO:0000313" key="3">
    <source>
        <dbReference type="Proteomes" id="UP000011087"/>
    </source>
</evidence>
<evidence type="ECO:0000313" key="1">
    <source>
        <dbReference type="EMBL" id="EKX43848.1"/>
    </source>
</evidence>
<reference evidence="2" key="3">
    <citation type="submission" date="2016-03" db="UniProtKB">
        <authorList>
            <consortium name="EnsemblProtists"/>
        </authorList>
    </citation>
    <scope>IDENTIFICATION</scope>
</reference>
<organism evidence="1">
    <name type="scientific">Guillardia theta (strain CCMP2712)</name>
    <name type="common">Cryptophyte</name>
    <dbReference type="NCBI Taxonomy" id="905079"/>
    <lineage>
        <taxon>Eukaryota</taxon>
        <taxon>Cryptophyceae</taxon>
        <taxon>Pyrenomonadales</taxon>
        <taxon>Geminigeraceae</taxon>
        <taxon>Guillardia</taxon>
    </lineage>
</organism>
<dbReference type="EnsemblProtists" id="EKX43848">
    <property type="protein sequence ID" value="EKX43848"/>
    <property type="gene ID" value="GUITHDRAFT_60594"/>
</dbReference>
<dbReference type="EMBL" id="JH993008">
    <property type="protein sequence ID" value="EKX43848.1"/>
    <property type="molecule type" value="Genomic_DNA"/>
</dbReference>
<sequence length="95" mass="9094">AGSYCNMDGLAAVSGGCDAGYYCSLSGGLEARPNGTTSGAVLCPSGSYCPSGTSVAHPCSPGTYGPSPGLAACQGCPSGKACVQPGTITPTVCPR</sequence>
<protein>
    <recommendedName>
        <fullName evidence="4">Tyrosine-protein kinase ephrin type A/B receptor-like domain-containing protein</fullName>
    </recommendedName>
</protein>
<gene>
    <name evidence="1" type="ORF">GUITHDRAFT_60594</name>
</gene>
<dbReference type="Proteomes" id="UP000011087">
    <property type="component" value="Unassembled WGS sequence"/>
</dbReference>
<dbReference type="PANTHER" id="PTHR47236:SF4">
    <property type="entry name" value="GENE 9195-RELATED"/>
    <property type="match status" value="1"/>
</dbReference>
<feature type="non-terminal residue" evidence="1">
    <location>
        <position position="1"/>
    </location>
</feature>
<keyword evidence="3" id="KW-1185">Reference proteome</keyword>
<reference evidence="3" key="2">
    <citation type="submission" date="2012-11" db="EMBL/GenBank/DDBJ databases">
        <authorList>
            <person name="Kuo A."/>
            <person name="Curtis B.A."/>
            <person name="Tanifuji G."/>
            <person name="Burki F."/>
            <person name="Gruber A."/>
            <person name="Irimia M."/>
            <person name="Maruyama S."/>
            <person name="Arias M.C."/>
            <person name="Ball S.G."/>
            <person name="Gile G.H."/>
            <person name="Hirakawa Y."/>
            <person name="Hopkins J.F."/>
            <person name="Rensing S.A."/>
            <person name="Schmutz J."/>
            <person name="Symeonidi A."/>
            <person name="Elias M."/>
            <person name="Eveleigh R.J."/>
            <person name="Herman E.K."/>
            <person name="Klute M.J."/>
            <person name="Nakayama T."/>
            <person name="Obornik M."/>
            <person name="Reyes-Prieto A."/>
            <person name="Armbrust E.V."/>
            <person name="Aves S.J."/>
            <person name="Beiko R.G."/>
            <person name="Coutinho P."/>
            <person name="Dacks J.B."/>
            <person name="Durnford D.G."/>
            <person name="Fast N.M."/>
            <person name="Green B.R."/>
            <person name="Grisdale C."/>
            <person name="Hempe F."/>
            <person name="Henrissat B."/>
            <person name="Hoppner M.P."/>
            <person name="Ishida K.-I."/>
            <person name="Kim E."/>
            <person name="Koreny L."/>
            <person name="Kroth P.G."/>
            <person name="Liu Y."/>
            <person name="Malik S.-B."/>
            <person name="Maier U.G."/>
            <person name="McRose D."/>
            <person name="Mock T."/>
            <person name="Neilson J.A."/>
            <person name="Onodera N.T."/>
            <person name="Poole A.M."/>
            <person name="Pritham E.J."/>
            <person name="Richards T.A."/>
            <person name="Rocap G."/>
            <person name="Roy S.W."/>
            <person name="Sarai C."/>
            <person name="Schaack S."/>
            <person name="Shirato S."/>
            <person name="Slamovits C.H."/>
            <person name="Spencer D.F."/>
            <person name="Suzuki S."/>
            <person name="Worden A.Z."/>
            <person name="Zauner S."/>
            <person name="Barry K."/>
            <person name="Bell C."/>
            <person name="Bharti A.K."/>
            <person name="Crow J.A."/>
            <person name="Grimwood J."/>
            <person name="Kramer R."/>
            <person name="Lindquist E."/>
            <person name="Lucas S."/>
            <person name="Salamov A."/>
            <person name="McFadden G.I."/>
            <person name="Lane C.E."/>
            <person name="Keeling P.J."/>
            <person name="Gray M.W."/>
            <person name="Grigoriev I.V."/>
            <person name="Archibald J.M."/>
        </authorList>
    </citation>
    <scope>NUCLEOTIDE SEQUENCE</scope>
    <source>
        <strain evidence="3">CCMP2712</strain>
    </source>
</reference>
<proteinExistence type="predicted"/>
<reference evidence="1 3" key="1">
    <citation type="journal article" date="2012" name="Nature">
        <title>Algal genomes reveal evolutionary mosaicism and the fate of nucleomorphs.</title>
        <authorList>
            <consortium name="DOE Joint Genome Institute"/>
            <person name="Curtis B.A."/>
            <person name="Tanifuji G."/>
            <person name="Burki F."/>
            <person name="Gruber A."/>
            <person name="Irimia M."/>
            <person name="Maruyama S."/>
            <person name="Arias M.C."/>
            <person name="Ball S.G."/>
            <person name="Gile G.H."/>
            <person name="Hirakawa Y."/>
            <person name="Hopkins J.F."/>
            <person name="Kuo A."/>
            <person name="Rensing S.A."/>
            <person name="Schmutz J."/>
            <person name="Symeonidi A."/>
            <person name="Elias M."/>
            <person name="Eveleigh R.J."/>
            <person name="Herman E.K."/>
            <person name="Klute M.J."/>
            <person name="Nakayama T."/>
            <person name="Obornik M."/>
            <person name="Reyes-Prieto A."/>
            <person name="Armbrust E.V."/>
            <person name="Aves S.J."/>
            <person name="Beiko R.G."/>
            <person name="Coutinho P."/>
            <person name="Dacks J.B."/>
            <person name="Durnford D.G."/>
            <person name="Fast N.M."/>
            <person name="Green B.R."/>
            <person name="Grisdale C.J."/>
            <person name="Hempel F."/>
            <person name="Henrissat B."/>
            <person name="Hoppner M.P."/>
            <person name="Ishida K."/>
            <person name="Kim E."/>
            <person name="Koreny L."/>
            <person name="Kroth P.G."/>
            <person name="Liu Y."/>
            <person name="Malik S.B."/>
            <person name="Maier U.G."/>
            <person name="McRose D."/>
            <person name="Mock T."/>
            <person name="Neilson J.A."/>
            <person name="Onodera N.T."/>
            <person name="Poole A.M."/>
            <person name="Pritham E.J."/>
            <person name="Richards T.A."/>
            <person name="Rocap G."/>
            <person name="Roy S.W."/>
            <person name="Sarai C."/>
            <person name="Schaack S."/>
            <person name="Shirato S."/>
            <person name="Slamovits C.H."/>
            <person name="Spencer D.F."/>
            <person name="Suzuki S."/>
            <person name="Worden A.Z."/>
            <person name="Zauner S."/>
            <person name="Barry K."/>
            <person name="Bell C."/>
            <person name="Bharti A.K."/>
            <person name="Crow J.A."/>
            <person name="Grimwood J."/>
            <person name="Kramer R."/>
            <person name="Lindquist E."/>
            <person name="Lucas S."/>
            <person name="Salamov A."/>
            <person name="McFadden G.I."/>
            <person name="Lane C.E."/>
            <person name="Keeling P.J."/>
            <person name="Gray M.W."/>
            <person name="Grigoriev I.V."/>
            <person name="Archibald J.M."/>
        </authorList>
    </citation>
    <scope>NUCLEOTIDE SEQUENCE</scope>
    <source>
        <strain evidence="1 3">CCMP2712</strain>
    </source>
</reference>
<dbReference type="HOGENOM" id="CLU_2379174_0_0_1"/>
<name>L1J5P2_GUITC</name>
<dbReference type="KEGG" id="gtt:GUITHDRAFT_60594"/>